<sequence length="544" mass="63076">MDLRHQFQYCSFCKISHKQKKKHVYSKKHQSIIMRILQKFSEKVKSAKSTLDCPDLQDTGFEIGAKFWCYFCVDEFDKHLQLDTCMVKFGGLLEHITLDTHRTSVYMFLRQHRLDEEKQQAAQFLMSQDALIKFKEATVLKLRKYEERKRKTLKMDSKHIEEEETRRKMMCHEFMSEPQLDRTNKTDSRSNEPRSVPNVQRKATLSAHGEGLTFIGTQNLGSAEDNVHTDALPPWLQGEGETHNRSEIGPTIEDYNKHLEKEKSRKLPEGRVGAKFDRSGSLSSQWLPSFGRVWNTGRRQQSEIFFRKELGMSNTTADIHNKYDVSEEKTINKTELPVNIRPYVKKKRVCETVTSNEIERQSNFELRPHHHSYSNTNNGMERQSNFDLQNHHHSYQATGTHIQPYIRKNMISDGTMNNLPNNNCNMPNIHNFQNSGHNTVGQPDQGVPWYGGNNEHQFYNFIEQNRTDIPMNYNTMSNCRPPSSTTAQCHILSEMSNCRPPSSTGSMHILSEMSNCSTVDLKPFSEMSNCRPPSYCINAIYSVK</sequence>
<dbReference type="InterPro" id="IPR028015">
    <property type="entry name" value="CCDC84-like"/>
</dbReference>
<evidence type="ECO:0000256" key="1">
    <source>
        <dbReference type="SAM" id="MobiDB-lite"/>
    </source>
</evidence>
<dbReference type="PANTHER" id="PTHR31198">
    <property type="entry name" value="COILED-COIL DOMAIN-CONTAINING PROTEIN 84"/>
    <property type="match status" value="1"/>
</dbReference>
<dbReference type="PANTHER" id="PTHR31198:SF1">
    <property type="entry name" value="CENTROSOMAL AT-AC SPLICING FACTOR"/>
    <property type="match status" value="1"/>
</dbReference>
<evidence type="ECO:0000313" key="3">
    <source>
        <dbReference type="Proteomes" id="UP000596742"/>
    </source>
</evidence>
<organism evidence="2 3">
    <name type="scientific">Mytilus galloprovincialis</name>
    <name type="common">Mediterranean mussel</name>
    <dbReference type="NCBI Taxonomy" id="29158"/>
    <lineage>
        <taxon>Eukaryota</taxon>
        <taxon>Metazoa</taxon>
        <taxon>Spiralia</taxon>
        <taxon>Lophotrochozoa</taxon>
        <taxon>Mollusca</taxon>
        <taxon>Bivalvia</taxon>
        <taxon>Autobranchia</taxon>
        <taxon>Pteriomorphia</taxon>
        <taxon>Mytilida</taxon>
        <taxon>Mytiloidea</taxon>
        <taxon>Mytilidae</taxon>
        <taxon>Mytilinae</taxon>
        <taxon>Mytilus</taxon>
    </lineage>
</organism>
<evidence type="ECO:0008006" key="4">
    <source>
        <dbReference type="Google" id="ProtNLM"/>
    </source>
</evidence>
<dbReference type="Pfam" id="PF14968">
    <property type="entry name" value="CCDC84"/>
    <property type="match status" value="2"/>
</dbReference>
<evidence type="ECO:0000313" key="2">
    <source>
        <dbReference type="EMBL" id="VDI31841.1"/>
    </source>
</evidence>
<protein>
    <recommendedName>
        <fullName evidence="4">Coiled-coil domain-containing protein 84</fullName>
    </recommendedName>
</protein>
<dbReference type="EMBL" id="UYJE01004844">
    <property type="protein sequence ID" value="VDI31841.1"/>
    <property type="molecule type" value="Genomic_DNA"/>
</dbReference>
<feature type="region of interest" description="Disordered" evidence="1">
    <location>
        <begin position="174"/>
        <end position="203"/>
    </location>
</feature>
<dbReference type="Proteomes" id="UP000596742">
    <property type="component" value="Unassembled WGS sequence"/>
</dbReference>
<gene>
    <name evidence="2" type="ORF">MGAL_10B056653</name>
</gene>
<dbReference type="AlphaFoldDB" id="A0A8B6ED55"/>
<comment type="caution">
    <text evidence="2">The sequence shown here is derived from an EMBL/GenBank/DDBJ whole genome shotgun (WGS) entry which is preliminary data.</text>
</comment>
<accession>A0A8B6ED55</accession>
<name>A0A8B6ED55_MYTGA</name>
<reference evidence="2" key="1">
    <citation type="submission" date="2018-11" db="EMBL/GenBank/DDBJ databases">
        <authorList>
            <person name="Alioto T."/>
            <person name="Alioto T."/>
        </authorList>
    </citation>
    <scope>NUCLEOTIDE SEQUENCE</scope>
</reference>
<feature type="compositionally biased region" description="Basic and acidic residues" evidence="1">
    <location>
        <begin position="174"/>
        <end position="192"/>
    </location>
</feature>
<dbReference type="OrthoDB" id="1892805at2759"/>
<proteinExistence type="predicted"/>
<keyword evidence="3" id="KW-1185">Reference proteome</keyword>